<gene>
    <name evidence="2" type="ORF">CDL15_Pgr023543</name>
</gene>
<protein>
    <submittedName>
        <fullName evidence="2">Uncharacterized protein</fullName>
    </submittedName>
</protein>
<evidence type="ECO:0000313" key="2">
    <source>
        <dbReference type="EMBL" id="OWM68578.1"/>
    </source>
</evidence>
<comment type="caution">
    <text evidence="2">The sequence shown here is derived from an EMBL/GenBank/DDBJ whole genome shotgun (WGS) entry which is preliminary data.</text>
</comment>
<reference evidence="3" key="1">
    <citation type="journal article" date="2017" name="Plant J.">
        <title>The pomegranate (Punica granatum L.) genome and the genomics of punicalagin biosynthesis.</title>
        <authorList>
            <person name="Qin G."/>
            <person name="Xu C."/>
            <person name="Ming R."/>
            <person name="Tang H."/>
            <person name="Guyot R."/>
            <person name="Kramer E.M."/>
            <person name="Hu Y."/>
            <person name="Yi X."/>
            <person name="Qi Y."/>
            <person name="Xu X."/>
            <person name="Gao Z."/>
            <person name="Pan H."/>
            <person name="Jian J."/>
            <person name="Tian Y."/>
            <person name="Yue Z."/>
            <person name="Xu Y."/>
        </authorList>
    </citation>
    <scope>NUCLEOTIDE SEQUENCE [LARGE SCALE GENOMIC DNA]</scope>
    <source>
        <strain evidence="3">cv. Dabenzi</strain>
    </source>
</reference>
<dbReference type="InterPro" id="IPR053098">
    <property type="entry name" value="Petuviruses_polyprotein"/>
</dbReference>
<dbReference type="PANTHER" id="PTHR48435">
    <property type="entry name" value="POLYPROTEIN"/>
    <property type="match status" value="1"/>
</dbReference>
<sequence length="427" mass="48863">MTTSSGTTPSTTDVTLSVETPYRKSFRSKVKEYVQSTRFDQHPIQASEAEQFVTLQIPLEFSRQWISPGYTHLHFGVIRLALIYHGRKGLHVVAHMALLDTRFLEYQHACIGTIETTLNMETIFVTLFPNFNMALSDSWLLTALKVQLQIIGAPQVQDFVAAILHYHMAYRVQNHALDLSLTWSEEALIIYVDSMNAPTCVHVLKQISRADLVKLLLENGVTNYERLHQNAQPIQSYEPKFGKKPDGKVVITFNHRPIQNPELFAPSMFHTMMMMRPQDEGLRDNPKEAKKDADPKADPDADAGLSIVQKKKKVLPCYKPILKWVRKQKWENPEKIREYLRDMVLASIYKRLVHKMEQKGKIAVIPQAAPGCMFHPTSPSYEEQFPQLGQFTNGDGRHIHAFKVPNPNDRDERGNSKFVIRGEAFLN</sequence>
<feature type="compositionally biased region" description="Basic and acidic residues" evidence="1">
    <location>
        <begin position="279"/>
        <end position="299"/>
    </location>
</feature>
<evidence type="ECO:0000313" key="3">
    <source>
        <dbReference type="Proteomes" id="UP000197138"/>
    </source>
</evidence>
<name>A0A218W7X9_PUNGR</name>
<dbReference type="AlphaFoldDB" id="A0A218W7X9"/>
<feature type="region of interest" description="Disordered" evidence="1">
    <location>
        <begin position="279"/>
        <end position="302"/>
    </location>
</feature>
<dbReference type="Pfam" id="PF01107">
    <property type="entry name" value="MP"/>
    <property type="match status" value="1"/>
</dbReference>
<dbReference type="EMBL" id="MTKT01004950">
    <property type="protein sequence ID" value="OWM68578.1"/>
    <property type="molecule type" value="Genomic_DNA"/>
</dbReference>
<dbReference type="InterPro" id="IPR028919">
    <property type="entry name" value="Viral_movement"/>
</dbReference>
<accession>A0A218W7X9</accession>
<evidence type="ECO:0000256" key="1">
    <source>
        <dbReference type="SAM" id="MobiDB-lite"/>
    </source>
</evidence>
<dbReference type="Proteomes" id="UP000197138">
    <property type="component" value="Unassembled WGS sequence"/>
</dbReference>
<organism evidence="2 3">
    <name type="scientific">Punica granatum</name>
    <name type="common">Pomegranate</name>
    <dbReference type="NCBI Taxonomy" id="22663"/>
    <lineage>
        <taxon>Eukaryota</taxon>
        <taxon>Viridiplantae</taxon>
        <taxon>Streptophyta</taxon>
        <taxon>Embryophyta</taxon>
        <taxon>Tracheophyta</taxon>
        <taxon>Spermatophyta</taxon>
        <taxon>Magnoliopsida</taxon>
        <taxon>eudicotyledons</taxon>
        <taxon>Gunneridae</taxon>
        <taxon>Pentapetalae</taxon>
        <taxon>rosids</taxon>
        <taxon>malvids</taxon>
        <taxon>Myrtales</taxon>
        <taxon>Lythraceae</taxon>
        <taxon>Punica</taxon>
    </lineage>
</organism>
<dbReference type="PANTHER" id="PTHR48435:SF1">
    <property type="entry name" value="POLYPROTEIN"/>
    <property type="match status" value="1"/>
</dbReference>
<proteinExistence type="predicted"/>